<evidence type="ECO:0000256" key="6">
    <source>
        <dbReference type="ARBA" id="ARBA00022801"/>
    </source>
</evidence>
<dbReference type="InterPro" id="IPR023828">
    <property type="entry name" value="Peptidase_S8_Ser-AS"/>
</dbReference>
<dbReference type="InterPro" id="IPR036852">
    <property type="entry name" value="Peptidase_S8/S53_dom_sf"/>
</dbReference>
<reference evidence="15 16" key="1">
    <citation type="journal article" date="2013" name="Genome Announc.">
        <title>Draft Genome Sequence of Bhargavaea cecembensis Strain DSE10T, Isolated from a Deep-Sea Sediment Sample Collected at a Depth of 5,904 m from the Chagos-Laccadive Ridge System in the Indian Ocean.</title>
        <authorList>
            <person name="Shivaji S."/>
            <person name="Ara S."/>
            <person name="Begum Z."/>
            <person name="Ruth M."/>
            <person name="Singh A."/>
            <person name="Kumar Pinnaka A."/>
        </authorList>
    </citation>
    <scope>NUCLEOTIDE SEQUENCE [LARGE SCALE GENOMIC DNA]</scope>
    <source>
        <strain evidence="15 16">DSE10</strain>
    </source>
</reference>
<dbReference type="OrthoDB" id="9798386at2"/>
<keyword evidence="7 9" id="KW-0720">Serine protease</keyword>
<evidence type="ECO:0000256" key="2">
    <source>
        <dbReference type="ARBA" id="ARBA00022512"/>
    </source>
</evidence>
<evidence type="ECO:0000256" key="5">
    <source>
        <dbReference type="ARBA" id="ARBA00022729"/>
    </source>
</evidence>
<evidence type="ECO:0000256" key="1">
    <source>
        <dbReference type="ARBA" id="ARBA00011073"/>
    </source>
</evidence>
<dbReference type="Pfam" id="PF05922">
    <property type="entry name" value="Inhibitor_I9"/>
    <property type="match status" value="1"/>
</dbReference>
<gene>
    <name evidence="15" type="primary">vpr</name>
    <name evidence="15" type="ORF">C772_00247</name>
</gene>
<dbReference type="Gene3D" id="3.40.50.200">
    <property type="entry name" value="Peptidase S8/S53 domain"/>
    <property type="match status" value="1"/>
</dbReference>
<dbReference type="PROSITE" id="PS00138">
    <property type="entry name" value="SUBTILASE_SER"/>
    <property type="match status" value="1"/>
</dbReference>
<comment type="similarity">
    <text evidence="1 9 10">Belongs to the peptidase S8 family.</text>
</comment>
<evidence type="ECO:0000256" key="10">
    <source>
        <dbReference type="RuleBase" id="RU003355"/>
    </source>
</evidence>
<feature type="signal peptide" evidence="11">
    <location>
        <begin position="1"/>
        <end position="29"/>
    </location>
</feature>
<dbReference type="AlphaFoldDB" id="M7NH94"/>
<dbReference type="CDD" id="cd07474">
    <property type="entry name" value="Peptidases_S8_subtilisin_Vpr-like"/>
    <property type="match status" value="1"/>
</dbReference>
<dbReference type="RefSeq" id="WP_008296696.1">
    <property type="nucleotide sequence ID" value="NZ_AOFT01000001.1"/>
</dbReference>
<dbReference type="PATRIC" id="fig|1235279.3.peg.258"/>
<dbReference type="PROSITE" id="PS51892">
    <property type="entry name" value="SUBTILASE"/>
    <property type="match status" value="1"/>
</dbReference>
<evidence type="ECO:0000256" key="4">
    <source>
        <dbReference type="ARBA" id="ARBA00022670"/>
    </source>
</evidence>
<dbReference type="InterPro" id="IPR010259">
    <property type="entry name" value="S8pro/Inhibitor_I9"/>
</dbReference>
<sequence length="1183" mass="123810">MEGTKRRRLTLFMILLMVLSLIMPAGAFAEGLKPAQGQGEALMQQKMAIAMQDKSGNALPQLHPDLQGLKGQQEVNVIIQLSEEPVAVAEGKKKIKKLPFQASDRAKQVHAIKAEQQRAKQAMKAAKLLVKEGYAYETVLNGFAATVKADDLEKLLDVPGVKVVEPDVMREAMEVPSEDGRAGVQMDSTNTFLGIERLWNEGLTGEGIKVGVIDTGIDYHHPDFRDNYAGGQNFVPHTSNYARPRADDDPMETTPLDRPDHMAEFNAQGLSFYTSHGTHVAGTIAAAGNNEYGIKGIAPDVELHAYRVLGAYGSGATSWIIAAIEQSVEDGMDVINLSLGGGSNTSISADSFAINNAMLQGTIAVVATGNSGPNRGTIGTPATATLGIAVGNTTKPEETVSADVRLSAGDYGADVPMNLMATTFGADTASQLEGEFAVVAVPGTGADADYAGIDVRGKVALVARGAIPFVDKISAAKKHGAAAVLIHNFAGGSNAPDASGTYLGSDFEYIPTFDMSQTDGEAFRAAIGSGEGTVSFGNVLTQMSEGDQVNNSSSRGPSTPDFDIKPDVSAPGTNIMSAIPAYKPDVPDADYSKAYARKTGTSMATPHVAGIAALVQQANPGWTPFDVKVSLSNTAKLLDTEKYDVFSQGAGRVQPYEAAFPEALAYSYDTADADGKGNIVDNVKGTITFGKLQQVAEGDVEVSKTVKVKDVAGAGGDYTVTVQTTKAFGDAKVTVDKSDFTLDGEEELTVTLIAPQAEAEAGDELLGYVRITGPEAELSLPFAAQFGPESATAIEFMDISGTDLSFNGDGVNDSALLSFKVTGDLGTNMIELWDIEDPEGGVYEDGYIGYLHAGESLPAGSYSLNIGGTYMPWDGSGQAAIPEGVYTIDLTALTVSGNPPVVADYVGPIFVKSTEPVVEASADGTTVTGRVIDKYVDYKAVLAPYGLDYDLNSKLNAQIEVVSGEEVVATEAVVLSQDGSFTADLSGKIGAGKTARLSVKDAAGNTAATVIYSEPETPVITVPDENLDEQLGNKSSNEVVVSVPEFEGVAEVALTAAQLGQIADAKKGLSVQSGDAGFTFDKKLIGQLSAAGDVTVVLGKEQSAEEDAISEVYSVHFLDDAGNRIDTGKQKLDVSIPVDLSGIQKTNKLTVSDSDSGKTYKLKVKGSTGTFKADGPGTFTAKR</sequence>
<feature type="active site" description="Charge relay system" evidence="8 9">
    <location>
        <position position="214"/>
    </location>
</feature>
<evidence type="ECO:0000256" key="9">
    <source>
        <dbReference type="PROSITE-ProRule" id="PRU01240"/>
    </source>
</evidence>
<dbReference type="EC" id="3.4.21.-" evidence="15"/>
<accession>M7NH94</accession>
<dbReference type="InterPro" id="IPR037045">
    <property type="entry name" value="S8pro/Inhibitor_I9_sf"/>
</dbReference>
<dbReference type="EMBL" id="AOFT01000001">
    <property type="protein sequence ID" value="EMR07918.1"/>
    <property type="molecule type" value="Genomic_DNA"/>
</dbReference>
<dbReference type="InterPro" id="IPR034213">
    <property type="entry name" value="S8_Vpr-like"/>
</dbReference>
<evidence type="ECO:0000313" key="15">
    <source>
        <dbReference type="EMBL" id="EMR07918.1"/>
    </source>
</evidence>
<dbReference type="eggNOG" id="COG5492">
    <property type="taxonomic scope" value="Bacteria"/>
</dbReference>
<dbReference type="GO" id="GO:0004252">
    <property type="term" value="F:serine-type endopeptidase activity"/>
    <property type="evidence" value="ECO:0007669"/>
    <property type="project" value="UniProtKB-UniRule"/>
</dbReference>
<feature type="domain" description="PA" evidence="13">
    <location>
        <begin position="438"/>
        <end position="522"/>
    </location>
</feature>
<organism evidence="15 16">
    <name type="scientific">Bhargavaea cecembensis DSE10</name>
    <dbReference type="NCBI Taxonomy" id="1235279"/>
    <lineage>
        <taxon>Bacteria</taxon>
        <taxon>Bacillati</taxon>
        <taxon>Bacillota</taxon>
        <taxon>Bacilli</taxon>
        <taxon>Bacillales</taxon>
        <taxon>Caryophanaceae</taxon>
        <taxon>Bhargavaea</taxon>
    </lineage>
</organism>
<keyword evidence="2" id="KW-0134">Cell wall</keyword>
<dbReference type="InterPro" id="IPR023827">
    <property type="entry name" value="Peptidase_S8_Asp-AS"/>
</dbReference>
<dbReference type="Pfam" id="PF00082">
    <property type="entry name" value="Peptidase_S8"/>
    <property type="match status" value="1"/>
</dbReference>
<dbReference type="Pfam" id="PF02225">
    <property type="entry name" value="PA"/>
    <property type="match status" value="1"/>
</dbReference>
<feature type="domain" description="Peptidase S8/S53" evidence="12">
    <location>
        <begin position="205"/>
        <end position="651"/>
    </location>
</feature>
<dbReference type="eggNOG" id="COG1404">
    <property type="taxonomic scope" value="Bacteria"/>
</dbReference>
<dbReference type="Proteomes" id="UP000011919">
    <property type="component" value="Unassembled WGS sequence"/>
</dbReference>
<dbReference type="Gene3D" id="3.30.70.80">
    <property type="entry name" value="Peptidase S8 propeptide/proteinase inhibitor I9"/>
    <property type="match status" value="1"/>
</dbReference>
<dbReference type="CDD" id="cd02133">
    <property type="entry name" value="PA_C5a_like"/>
    <property type="match status" value="1"/>
</dbReference>
<evidence type="ECO:0000313" key="16">
    <source>
        <dbReference type="Proteomes" id="UP000011919"/>
    </source>
</evidence>
<evidence type="ECO:0000256" key="7">
    <source>
        <dbReference type="ARBA" id="ARBA00022825"/>
    </source>
</evidence>
<keyword evidence="4 9" id="KW-0645">Protease</keyword>
<protein>
    <submittedName>
        <fullName evidence="15">Minor extracellular protease vpr</fullName>
        <ecNumber evidence="15">3.4.21.-</ecNumber>
    </submittedName>
</protein>
<dbReference type="PROSITE" id="PS00137">
    <property type="entry name" value="SUBTILASE_HIS"/>
    <property type="match status" value="1"/>
</dbReference>
<evidence type="ECO:0000256" key="11">
    <source>
        <dbReference type="SAM" id="SignalP"/>
    </source>
</evidence>
<dbReference type="MEROPS" id="S08.108"/>
<dbReference type="InterPro" id="IPR003137">
    <property type="entry name" value="PA_domain"/>
</dbReference>
<proteinExistence type="inferred from homology"/>
<keyword evidence="16" id="KW-1185">Reference proteome</keyword>
<dbReference type="InterPro" id="IPR022398">
    <property type="entry name" value="Peptidase_S8_His-AS"/>
</dbReference>
<dbReference type="InterPro" id="IPR046450">
    <property type="entry name" value="PA_dom_sf"/>
</dbReference>
<feature type="active site" description="Charge relay system" evidence="8 9">
    <location>
        <position position="602"/>
    </location>
</feature>
<keyword evidence="5 11" id="KW-0732">Signal</keyword>
<feature type="chain" id="PRO_5004082032" evidence="11">
    <location>
        <begin position="30"/>
        <end position="1183"/>
    </location>
</feature>
<dbReference type="Gene3D" id="3.50.30.30">
    <property type="match status" value="1"/>
</dbReference>
<feature type="active site" description="Charge relay system" evidence="8 9">
    <location>
        <position position="276"/>
    </location>
</feature>
<feature type="domain" description="Inhibitor I9" evidence="14">
    <location>
        <begin position="105"/>
        <end position="172"/>
    </location>
</feature>
<dbReference type="SUPFAM" id="SSF52743">
    <property type="entry name" value="Subtilisin-like"/>
    <property type="match status" value="1"/>
</dbReference>
<keyword evidence="3" id="KW-0964">Secreted</keyword>
<evidence type="ECO:0000256" key="8">
    <source>
        <dbReference type="PIRSR" id="PIRSR615500-1"/>
    </source>
</evidence>
<evidence type="ECO:0000256" key="3">
    <source>
        <dbReference type="ARBA" id="ARBA00022525"/>
    </source>
</evidence>
<dbReference type="PRINTS" id="PR00723">
    <property type="entry name" value="SUBTILISIN"/>
</dbReference>
<keyword evidence="6 9" id="KW-0378">Hydrolase</keyword>
<dbReference type="InterPro" id="IPR000209">
    <property type="entry name" value="Peptidase_S8/S53_dom"/>
</dbReference>
<dbReference type="PANTHER" id="PTHR43806">
    <property type="entry name" value="PEPTIDASE S8"/>
    <property type="match status" value="1"/>
</dbReference>
<evidence type="ECO:0000259" key="13">
    <source>
        <dbReference type="Pfam" id="PF02225"/>
    </source>
</evidence>
<dbReference type="InterPro" id="IPR050131">
    <property type="entry name" value="Peptidase_S8_subtilisin-like"/>
</dbReference>
<comment type="caution">
    <text evidence="15">The sequence shown here is derived from an EMBL/GenBank/DDBJ whole genome shotgun (WGS) entry which is preliminary data.</text>
</comment>
<dbReference type="SUPFAM" id="SSF52025">
    <property type="entry name" value="PA domain"/>
    <property type="match status" value="1"/>
</dbReference>
<dbReference type="STRING" id="1235279.C772_00247"/>
<dbReference type="PROSITE" id="PS00136">
    <property type="entry name" value="SUBTILASE_ASP"/>
    <property type="match status" value="1"/>
</dbReference>
<dbReference type="GO" id="GO:0006508">
    <property type="term" value="P:proteolysis"/>
    <property type="evidence" value="ECO:0007669"/>
    <property type="project" value="UniProtKB-KW"/>
</dbReference>
<name>M7NH94_9BACL</name>
<dbReference type="PANTHER" id="PTHR43806:SF65">
    <property type="entry name" value="SERINE PROTEASE APRX"/>
    <property type="match status" value="1"/>
</dbReference>
<dbReference type="InterPro" id="IPR015500">
    <property type="entry name" value="Peptidase_S8_subtilisin-rel"/>
</dbReference>
<evidence type="ECO:0000259" key="12">
    <source>
        <dbReference type="Pfam" id="PF00082"/>
    </source>
</evidence>
<evidence type="ECO:0000259" key="14">
    <source>
        <dbReference type="Pfam" id="PF05922"/>
    </source>
</evidence>